<evidence type="ECO:0000313" key="3">
    <source>
        <dbReference type="Proteomes" id="UP001194714"/>
    </source>
</evidence>
<dbReference type="Pfam" id="PF05729">
    <property type="entry name" value="NACHT"/>
    <property type="match status" value="1"/>
</dbReference>
<reference evidence="2 3" key="1">
    <citation type="submission" date="2020-01" db="EMBL/GenBank/DDBJ databases">
        <title>Draft genome sequence of Cand. Neptunochlamydia vexilliferae K9.</title>
        <authorList>
            <person name="Schulz F."/>
            <person name="Koestlbacher S."/>
            <person name="Wascher F."/>
            <person name="Pizzetti I."/>
            <person name="Horn M."/>
        </authorList>
    </citation>
    <scope>NUCLEOTIDE SEQUENCE [LARGE SCALE GENOMIC DNA]</scope>
    <source>
        <strain evidence="2 3">K9</strain>
    </source>
</reference>
<dbReference type="Gene3D" id="3.40.50.300">
    <property type="entry name" value="P-loop containing nucleotide triphosphate hydrolases"/>
    <property type="match status" value="1"/>
</dbReference>
<dbReference type="SUPFAM" id="SSF48371">
    <property type="entry name" value="ARM repeat"/>
    <property type="match status" value="1"/>
</dbReference>
<dbReference type="PANTHER" id="PTHR46312">
    <property type="entry name" value="NACHT DOMAIN-CONTAINING PROTEIN"/>
    <property type="match status" value="1"/>
</dbReference>
<dbReference type="PANTHER" id="PTHR46312:SF2">
    <property type="entry name" value="NUCLEOTIDE-BINDING OLIGOMERIZATION DOMAIN-CONTAINING PROTEIN 2-LIKE"/>
    <property type="match status" value="1"/>
</dbReference>
<comment type="caution">
    <text evidence="2">The sequence shown here is derived from an EMBL/GenBank/DDBJ whole genome shotgun (WGS) entry which is preliminary data.</text>
</comment>
<evidence type="ECO:0000259" key="1">
    <source>
        <dbReference type="Pfam" id="PF05729"/>
    </source>
</evidence>
<feature type="domain" description="NACHT" evidence="1">
    <location>
        <begin position="499"/>
        <end position="637"/>
    </location>
</feature>
<gene>
    <name evidence="2" type="ORF">NEPTK9_001576</name>
</gene>
<protein>
    <recommendedName>
        <fullName evidence="1">NACHT domain-containing protein</fullName>
    </recommendedName>
</protein>
<dbReference type="PROSITE" id="PS50176">
    <property type="entry name" value="ARM_REPEAT"/>
    <property type="match status" value="1"/>
</dbReference>
<dbReference type="Proteomes" id="UP001194714">
    <property type="component" value="Unassembled WGS sequence"/>
</dbReference>
<dbReference type="InterPro" id="IPR007111">
    <property type="entry name" value="NACHT_NTPase"/>
</dbReference>
<dbReference type="SUPFAM" id="SSF52540">
    <property type="entry name" value="P-loop containing nucleoside triphosphate hydrolases"/>
    <property type="match status" value="1"/>
</dbReference>
<dbReference type="EMBL" id="JAAEJV010000067">
    <property type="protein sequence ID" value="MBF5060050.1"/>
    <property type="molecule type" value="Genomic_DNA"/>
</dbReference>
<dbReference type="InterPro" id="IPR011989">
    <property type="entry name" value="ARM-like"/>
</dbReference>
<dbReference type="Gene3D" id="1.25.10.10">
    <property type="entry name" value="Leucine-rich Repeat Variant"/>
    <property type="match status" value="2"/>
</dbReference>
<dbReference type="InterPro" id="IPR016024">
    <property type="entry name" value="ARM-type_fold"/>
</dbReference>
<sequence>MIKVFWLSFFLFTRVLLGEFSDNKSTLLDSFISIGFKDKQEKAKRLFKDEEIYKYALKVLKSIEEIDCQISLEIEEYKQGEQAHKNSILGKIDYILTEVISDENYPPSPDSLALDSLSSFLDPIRRKYEHLKAFFDQDKKDQEEKERRLLSLYDKKKTQLFKLEQQELHRSVIFNDYLERLRVEFEKTPHKSAYCVYAWPTDERREKEKWVQPFLRAFKKSLGKAGFSKIGLDIETNRYGKNINSFMKGAESSDYVLLFGTESLFDKHDKGISAVCTELNHIIRKREKDNKSSLTRVFPILLSGEHRKSFPVGYERFSTIRDWREGGYLKHFQDLFIELLGLCPEKFREKMEKLWEESSQAYPERKKELRLRWFAERREELEGYRCNRDFIGLSNFSIEGRDMLPTVEDLSKHLQSYYKKQRTSVYKVRDKKAWQIFFPIEGIYTNLFMIDSLGKKEIPESSLRDKRPHTHELLFGHKECIQPQKLFNYSNLKNASSKRVAITGAAGAGKTTFCQMAAIEGTNLWPEFNAVFFVKFRHFKEVSTLDPYEILAKGGGFDLREYKHLLEDSMFRNKALLVLDGYDELASEEENAFYELQSLFPHILVTSRPAKIDMDYVRELEIIGFDEMSIQTYINKFYLSLVEKNELTHEEAEQKAKNLQREIDQRPNLKSLVKIPLNLALACSLFREDETFFDSNHTLSVTGFYIEAVSWFYKRYQLRSRKSSYLTRNIRQQKDPRKDDLKIKRLAEVLEAIAWKAMESSALYLEQDDIEDIIEKKGGRLNDLTDIGIINIEDEKGEFIHLTFQEYFAASHLAQFYLNGNYKAGREILQKIKFDPRYTLMLRMTSGLLSHTKKQRPFQAFFDDLFLPPKDLAHGYELRLLAQCFEECLYPQKIDQYEGFTKKVVNYMQSTFPEKIYFLLRHNVKLANQPIIVEEISRQLRSPKKQMGILEGLTSLASNGQLFPAVGKVALEMARNTGLDNETRAKAALALRVTNKEDFGKKELEFLIKTLKEKEVNNDVQVTISFALAEIVNEGVFNVEEAMQGLIDVTKNKEEQNTVSWYSGLCLGVIAKEKGILGKKAWEALLEIAQDREFEGSSVAAMFGFSVCAKEKNFKDSRVLKISEQIIKTKELNGSCYCHTARVLKEIAKTGGPLAEAAIKILVEAAKDKELDRHALMWTIEALGKVSKGKGPLGKKAGDALEEIAVGCGLDECTLGDVSQALADIIKGGRVLDNKTVKVLKKAAHNESLGAFAKVRVASTLAKIDKGLGPTAKEGTEVLVEIICNKELDLIILEVAVQALGKIGRENGGISKEGAQALVELIKDKEKAVTLRREAAAALGRIAKTILTKEEMQVVVELVKSERVGFTTADGVYPWCDTYILKKILESTGVREALEMMLEIIESSKFKYPDFSLVFQDIEKIESRDLAMLIKDNASSRLALKACYLTGRAFFISGDKIVISDGRQQVEANASSIDTKRLASVQVEKSILENNIEECPNGVEEASLN</sequence>
<dbReference type="RefSeq" id="WP_194848379.1">
    <property type="nucleotide sequence ID" value="NZ_JAAEJV010000067.1"/>
</dbReference>
<dbReference type="InterPro" id="IPR027417">
    <property type="entry name" value="P-loop_NTPase"/>
</dbReference>
<proteinExistence type="predicted"/>
<evidence type="ECO:0000313" key="2">
    <source>
        <dbReference type="EMBL" id="MBF5060050.1"/>
    </source>
</evidence>
<dbReference type="InterPro" id="IPR000225">
    <property type="entry name" value="Armadillo"/>
</dbReference>
<organism evidence="2 3">
    <name type="scientific">Candidatus Neptunichlamydia vexilliferae</name>
    <dbReference type="NCBI Taxonomy" id="1651774"/>
    <lineage>
        <taxon>Bacteria</taxon>
        <taxon>Pseudomonadati</taxon>
        <taxon>Chlamydiota</taxon>
        <taxon>Chlamydiia</taxon>
        <taxon>Parachlamydiales</taxon>
        <taxon>Simkaniaceae</taxon>
        <taxon>Candidatus Neptunichlamydia</taxon>
    </lineage>
</organism>
<keyword evidence="3" id="KW-1185">Reference proteome</keyword>
<accession>A0ABS0B0Y1</accession>
<name>A0ABS0B0Y1_9BACT</name>